<protein>
    <submittedName>
        <fullName evidence="1">Head Tail Connector Protein</fullName>
    </submittedName>
</protein>
<dbReference type="EMBL" id="BK015112">
    <property type="protein sequence ID" value="DAD91402.1"/>
    <property type="molecule type" value="Genomic_DNA"/>
</dbReference>
<accession>A0A8S5NAY1</accession>
<proteinExistence type="predicted"/>
<name>A0A8S5NAY1_9CAUD</name>
<sequence>MDELFKSVKNYLDITWDMNTGEIEKLSGIIKRGKAFLEGKIGACDFTQETPEKDLLLNYCMYARAGQIDEFINNYRQEIIALQMNRWRKKKEGETSAET</sequence>
<reference evidence="1" key="1">
    <citation type="journal article" date="2021" name="Proc. Natl. Acad. Sci. U.S.A.">
        <title>A Catalog of Tens of Thousands of Viruses from Human Metagenomes Reveals Hidden Associations with Chronic Diseases.</title>
        <authorList>
            <person name="Tisza M.J."/>
            <person name="Buck C.B."/>
        </authorList>
    </citation>
    <scope>NUCLEOTIDE SEQUENCE</scope>
    <source>
        <strain evidence="1">CtS3r5</strain>
    </source>
</reference>
<evidence type="ECO:0000313" key="1">
    <source>
        <dbReference type="EMBL" id="DAD91402.1"/>
    </source>
</evidence>
<organism evidence="1">
    <name type="scientific">Siphoviridae sp. ctS3r5</name>
    <dbReference type="NCBI Taxonomy" id="2826341"/>
    <lineage>
        <taxon>Viruses</taxon>
        <taxon>Duplodnaviria</taxon>
        <taxon>Heunggongvirae</taxon>
        <taxon>Uroviricota</taxon>
        <taxon>Caudoviricetes</taxon>
    </lineage>
</organism>